<gene>
    <name evidence="2" type="ORF">LCGC14_1511830</name>
</gene>
<dbReference type="AlphaFoldDB" id="A0A0F9LGN8"/>
<protein>
    <submittedName>
        <fullName evidence="2">Uncharacterized protein</fullName>
    </submittedName>
</protein>
<comment type="caution">
    <text evidence="2">The sequence shown here is derived from an EMBL/GenBank/DDBJ whole genome shotgun (WGS) entry which is preliminary data.</text>
</comment>
<dbReference type="EMBL" id="LAZR01011105">
    <property type="protein sequence ID" value="KKM63395.1"/>
    <property type="molecule type" value="Genomic_DNA"/>
</dbReference>
<proteinExistence type="predicted"/>
<evidence type="ECO:0000256" key="1">
    <source>
        <dbReference type="SAM" id="MobiDB-lite"/>
    </source>
</evidence>
<feature type="region of interest" description="Disordered" evidence="1">
    <location>
        <begin position="89"/>
        <end position="128"/>
    </location>
</feature>
<sequence>MKWFRFYYEVAEDPKVQTLPTRLFKLWINVLCLAAKNKGVVPPVPQIAYALRMGRARVDLDMDALRRVGLFDSTPVGLIPHNWNGRQFTSDNVTGRVRKHRKGVAGNVTETPPETEEQRTDSETESGM</sequence>
<reference evidence="2" key="1">
    <citation type="journal article" date="2015" name="Nature">
        <title>Complex archaea that bridge the gap between prokaryotes and eukaryotes.</title>
        <authorList>
            <person name="Spang A."/>
            <person name="Saw J.H."/>
            <person name="Jorgensen S.L."/>
            <person name="Zaremba-Niedzwiedzka K."/>
            <person name="Martijn J."/>
            <person name="Lind A.E."/>
            <person name="van Eijk R."/>
            <person name="Schleper C."/>
            <person name="Guy L."/>
            <person name="Ettema T.J."/>
        </authorList>
    </citation>
    <scope>NUCLEOTIDE SEQUENCE</scope>
</reference>
<evidence type="ECO:0000313" key="2">
    <source>
        <dbReference type="EMBL" id="KKM63395.1"/>
    </source>
</evidence>
<organism evidence="2">
    <name type="scientific">marine sediment metagenome</name>
    <dbReference type="NCBI Taxonomy" id="412755"/>
    <lineage>
        <taxon>unclassified sequences</taxon>
        <taxon>metagenomes</taxon>
        <taxon>ecological metagenomes</taxon>
    </lineage>
</organism>
<accession>A0A0F9LGN8</accession>
<name>A0A0F9LGN8_9ZZZZ</name>